<dbReference type="SUPFAM" id="SSF47384">
    <property type="entry name" value="Homodimeric domain of signal transducing histidine kinase"/>
    <property type="match status" value="1"/>
</dbReference>
<evidence type="ECO:0000259" key="8">
    <source>
        <dbReference type="PROSITE" id="PS50109"/>
    </source>
</evidence>
<dbReference type="InterPro" id="IPR003594">
    <property type="entry name" value="HATPase_dom"/>
</dbReference>
<evidence type="ECO:0000256" key="1">
    <source>
        <dbReference type="ARBA" id="ARBA00000085"/>
    </source>
</evidence>
<dbReference type="InterPro" id="IPR036097">
    <property type="entry name" value="HisK_dim/P_sf"/>
</dbReference>
<dbReference type="InterPro" id="IPR003661">
    <property type="entry name" value="HisK_dim/P_dom"/>
</dbReference>
<keyword evidence="5 9" id="KW-0418">Kinase</keyword>
<sequence length="320" mass="36749">MKIFRRLVSPLIVFIGIQLAWVLVVIFWISWFVRYNRKFRTLAEKYGPGLPQSGLDWIVLVEGLVLLIAILAGVYVIFLYWRRQTSLAQEQRNFISQVSHEFKTPLASLQLHLETIRLRRPDQQQLDFFLGTMLEDTVRLRSLVDNLLDASRLEQKRIRLDLKPGNLSQLVGDFFQQQTATLPEDARLTLNLTPHLYSRIDAAALQMVLRNLLENALLYSDGPPIIHVSLKAEGSRCHLCFSDQGRGIADKDKKKVFRMFYRVRKSDETIRGSGLGLFIVKAVIWRHKGKVWLESKGLGKGTSFHMLLPRIEPIEGAGND</sequence>
<dbReference type="SMART" id="SM00388">
    <property type="entry name" value="HisKA"/>
    <property type="match status" value="1"/>
</dbReference>
<comment type="catalytic activity">
    <reaction evidence="1">
        <text>ATP + protein L-histidine = ADP + protein N-phospho-L-histidine.</text>
        <dbReference type="EC" id="2.7.13.3"/>
    </reaction>
</comment>
<evidence type="ECO:0000313" key="10">
    <source>
        <dbReference type="Proteomes" id="UP000182517"/>
    </source>
</evidence>
<dbReference type="EC" id="2.7.13.3" evidence="2"/>
<dbReference type="EMBL" id="CP015519">
    <property type="protein sequence ID" value="APG27628.1"/>
    <property type="molecule type" value="Genomic_DNA"/>
</dbReference>
<keyword evidence="10" id="KW-1185">Reference proteome</keyword>
<dbReference type="PRINTS" id="PR00344">
    <property type="entry name" value="BCTRLSENSOR"/>
</dbReference>
<evidence type="ECO:0000256" key="7">
    <source>
        <dbReference type="SAM" id="Phobius"/>
    </source>
</evidence>
<gene>
    <name evidence="9" type="ORF">A7E78_07120</name>
</gene>
<dbReference type="CDD" id="cd00082">
    <property type="entry name" value="HisKA"/>
    <property type="match status" value="1"/>
</dbReference>
<organism evidence="9 10">
    <name type="scientific">Syntrophotalea acetylenivorans</name>
    <dbReference type="NCBI Taxonomy" id="1842532"/>
    <lineage>
        <taxon>Bacteria</taxon>
        <taxon>Pseudomonadati</taxon>
        <taxon>Thermodesulfobacteriota</taxon>
        <taxon>Desulfuromonadia</taxon>
        <taxon>Desulfuromonadales</taxon>
        <taxon>Syntrophotaleaceae</taxon>
        <taxon>Syntrophotalea</taxon>
    </lineage>
</organism>
<dbReference type="Gene3D" id="1.10.287.130">
    <property type="match status" value="1"/>
</dbReference>
<dbReference type="PANTHER" id="PTHR43547:SF2">
    <property type="entry name" value="HYBRID SIGNAL TRANSDUCTION HISTIDINE KINASE C"/>
    <property type="match status" value="1"/>
</dbReference>
<dbReference type="OrthoDB" id="9804645at2"/>
<keyword evidence="7" id="KW-0812">Transmembrane</keyword>
<dbReference type="AlphaFoldDB" id="A0A1L3GPN2"/>
<dbReference type="PROSITE" id="PS50109">
    <property type="entry name" value="HIS_KIN"/>
    <property type="match status" value="1"/>
</dbReference>
<dbReference type="KEGG" id="pef:A7E78_07120"/>
<dbReference type="FunFam" id="1.10.287.130:FF:000001">
    <property type="entry name" value="Two-component sensor histidine kinase"/>
    <property type="match status" value="1"/>
</dbReference>
<evidence type="ECO:0000256" key="5">
    <source>
        <dbReference type="ARBA" id="ARBA00022777"/>
    </source>
</evidence>
<evidence type="ECO:0000256" key="4">
    <source>
        <dbReference type="ARBA" id="ARBA00022679"/>
    </source>
</evidence>
<dbReference type="Gene3D" id="3.30.565.10">
    <property type="entry name" value="Histidine kinase-like ATPase, C-terminal domain"/>
    <property type="match status" value="1"/>
</dbReference>
<dbReference type="InterPro" id="IPR005467">
    <property type="entry name" value="His_kinase_dom"/>
</dbReference>
<evidence type="ECO:0000256" key="3">
    <source>
        <dbReference type="ARBA" id="ARBA00022553"/>
    </source>
</evidence>
<dbReference type="Pfam" id="PF00512">
    <property type="entry name" value="HisKA"/>
    <property type="match status" value="1"/>
</dbReference>
<keyword evidence="3" id="KW-0597">Phosphoprotein</keyword>
<keyword evidence="7" id="KW-0472">Membrane</keyword>
<dbReference type="Pfam" id="PF02518">
    <property type="entry name" value="HATPase_c"/>
    <property type="match status" value="1"/>
</dbReference>
<name>A0A1L3GPN2_9BACT</name>
<dbReference type="InterPro" id="IPR004358">
    <property type="entry name" value="Sig_transdc_His_kin-like_C"/>
</dbReference>
<dbReference type="Proteomes" id="UP000182517">
    <property type="component" value="Chromosome"/>
</dbReference>
<dbReference type="PANTHER" id="PTHR43547">
    <property type="entry name" value="TWO-COMPONENT HISTIDINE KINASE"/>
    <property type="match status" value="1"/>
</dbReference>
<dbReference type="SMART" id="SM00387">
    <property type="entry name" value="HATPase_c"/>
    <property type="match status" value="1"/>
</dbReference>
<dbReference type="RefSeq" id="WP_072283593.1">
    <property type="nucleotide sequence ID" value="NZ_CP015519.1"/>
</dbReference>
<feature type="transmembrane region" description="Helical" evidence="7">
    <location>
        <begin position="12"/>
        <end position="33"/>
    </location>
</feature>
<accession>A0A1L3GPN2</accession>
<evidence type="ECO:0000256" key="2">
    <source>
        <dbReference type="ARBA" id="ARBA00012438"/>
    </source>
</evidence>
<keyword evidence="7" id="KW-1133">Transmembrane helix</keyword>
<dbReference type="STRING" id="1842532.A7E78_07120"/>
<proteinExistence type="predicted"/>
<dbReference type="SUPFAM" id="SSF55874">
    <property type="entry name" value="ATPase domain of HSP90 chaperone/DNA topoisomerase II/histidine kinase"/>
    <property type="match status" value="1"/>
</dbReference>
<keyword evidence="4" id="KW-0808">Transferase</keyword>
<dbReference type="GO" id="GO:0000155">
    <property type="term" value="F:phosphorelay sensor kinase activity"/>
    <property type="evidence" value="ECO:0007669"/>
    <property type="project" value="InterPro"/>
</dbReference>
<evidence type="ECO:0000313" key="9">
    <source>
        <dbReference type="EMBL" id="APG27628.1"/>
    </source>
</evidence>
<protein>
    <recommendedName>
        <fullName evidence="2">histidine kinase</fullName>
        <ecNumber evidence="2">2.7.13.3</ecNumber>
    </recommendedName>
</protein>
<keyword evidence="6" id="KW-0902">Two-component regulatory system</keyword>
<evidence type="ECO:0000256" key="6">
    <source>
        <dbReference type="ARBA" id="ARBA00023012"/>
    </source>
</evidence>
<feature type="domain" description="Histidine kinase" evidence="8">
    <location>
        <begin position="97"/>
        <end position="312"/>
    </location>
</feature>
<reference evidence="9 10" key="1">
    <citation type="journal article" date="2017" name="Genome Announc.">
        <title>Complete Genome Sequences of Two Acetylene-Fermenting Pelobacter acetylenicus Strains.</title>
        <authorList>
            <person name="Sutton J.M."/>
            <person name="Baesman S.M."/>
            <person name="Fierst J.L."/>
            <person name="Poret-Peterson A.T."/>
            <person name="Oremland R.S."/>
            <person name="Dunlap D.S."/>
            <person name="Akob D.M."/>
        </authorList>
    </citation>
    <scope>NUCLEOTIDE SEQUENCE [LARGE SCALE GENOMIC DNA]</scope>
    <source>
        <strain evidence="9 10">SFB93</strain>
    </source>
</reference>
<dbReference type="InterPro" id="IPR036890">
    <property type="entry name" value="HATPase_C_sf"/>
</dbReference>
<feature type="transmembrane region" description="Helical" evidence="7">
    <location>
        <begin position="57"/>
        <end position="81"/>
    </location>
</feature>